<comment type="similarity">
    <text evidence="1 2">Belongs to the PAL/histidase family.</text>
</comment>
<dbReference type="AlphaFoldDB" id="A0A0L6VIA8"/>
<evidence type="ECO:0000313" key="3">
    <source>
        <dbReference type="EMBL" id="KNZ60444.1"/>
    </source>
</evidence>
<comment type="caution">
    <text evidence="3">The sequence shown here is derived from an EMBL/GenBank/DDBJ whole genome shotgun (WGS) entry which is preliminary data.</text>
</comment>
<dbReference type="InterPro" id="IPR023144">
    <property type="entry name" value="Phe_NH3-lyase_shielding_dom_sf"/>
</dbReference>
<dbReference type="InterPro" id="IPR001106">
    <property type="entry name" value="Aromatic_Lyase"/>
</dbReference>
<evidence type="ECO:0000313" key="4">
    <source>
        <dbReference type="Proteomes" id="UP000037035"/>
    </source>
</evidence>
<dbReference type="GO" id="GO:0006559">
    <property type="term" value="P:L-phenylalanine catabolic process"/>
    <property type="evidence" value="ECO:0007669"/>
    <property type="project" value="InterPro"/>
</dbReference>
<dbReference type="NCBIfam" id="TIGR01226">
    <property type="entry name" value="phe_am_lyase"/>
    <property type="match status" value="1"/>
</dbReference>
<accession>A0A0L6VIA8</accession>
<dbReference type="PANTHER" id="PTHR10362">
    <property type="entry name" value="HISTIDINE AMMONIA-LYASE"/>
    <property type="match status" value="1"/>
</dbReference>
<evidence type="ECO:0000256" key="2">
    <source>
        <dbReference type="RuleBase" id="RU003954"/>
    </source>
</evidence>
<dbReference type="Gene3D" id="1.10.275.10">
    <property type="entry name" value="Fumarase/aspartase (N-terminal domain)"/>
    <property type="match status" value="1"/>
</dbReference>
<dbReference type="CDD" id="cd00332">
    <property type="entry name" value="PAL-HAL"/>
    <property type="match status" value="1"/>
</dbReference>
<proteinExistence type="inferred from homology"/>
<dbReference type="VEuPathDB" id="FungiDB:VP01_1552g2"/>
<keyword evidence="4" id="KW-1185">Reference proteome</keyword>
<dbReference type="Proteomes" id="UP000037035">
    <property type="component" value="Unassembled WGS sequence"/>
</dbReference>
<dbReference type="EMBL" id="LAVV01006142">
    <property type="protein sequence ID" value="KNZ60444.1"/>
    <property type="molecule type" value="Genomic_DNA"/>
</dbReference>
<reference evidence="3 4" key="1">
    <citation type="submission" date="2015-08" db="EMBL/GenBank/DDBJ databases">
        <title>Next Generation Sequencing and Analysis of the Genome of Puccinia sorghi L Schw, the Causal Agent of Maize Common Rust.</title>
        <authorList>
            <person name="Rochi L."/>
            <person name="Burguener G."/>
            <person name="Darino M."/>
            <person name="Turjanski A."/>
            <person name="Kreff E."/>
            <person name="Dieguez M.J."/>
            <person name="Sacco F."/>
        </authorList>
    </citation>
    <scope>NUCLEOTIDE SEQUENCE [LARGE SCALE GENOMIC DNA]</scope>
    <source>
        <strain evidence="3 4">RO10H11247</strain>
    </source>
</reference>
<dbReference type="STRING" id="27349.A0A0L6VIA8"/>
<gene>
    <name evidence="3" type="ORF">VP01_1552g2</name>
</gene>
<dbReference type="InterPro" id="IPR008948">
    <property type="entry name" value="L-Aspartase-like"/>
</dbReference>
<organism evidence="3 4">
    <name type="scientific">Puccinia sorghi</name>
    <dbReference type="NCBI Taxonomy" id="27349"/>
    <lineage>
        <taxon>Eukaryota</taxon>
        <taxon>Fungi</taxon>
        <taxon>Dikarya</taxon>
        <taxon>Basidiomycota</taxon>
        <taxon>Pucciniomycotina</taxon>
        <taxon>Pucciniomycetes</taxon>
        <taxon>Pucciniales</taxon>
        <taxon>Pucciniaceae</taxon>
        <taxon>Puccinia</taxon>
    </lineage>
</organism>
<protein>
    <submittedName>
        <fullName evidence="3">Phenylalanine ammonia-lyase</fullName>
    </submittedName>
</protein>
<dbReference type="GO" id="GO:0005737">
    <property type="term" value="C:cytoplasm"/>
    <property type="evidence" value="ECO:0007669"/>
    <property type="project" value="InterPro"/>
</dbReference>
<dbReference type="Gene3D" id="1.10.274.20">
    <property type="entry name" value="Phenylalanine ammonia-lyase 1, domain 3"/>
    <property type="match status" value="1"/>
</dbReference>
<name>A0A0L6VIA8_9BASI</name>
<dbReference type="Gene3D" id="1.20.200.10">
    <property type="entry name" value="Fumarase/aspartase (Central domain)"/>
    <property type="match status" value="1"/>
</dbReference>
<dbReference type="GO" id="GO:0016841">
    <property type="term" value="F:ammonia-lyase activity"/>
    <property type="evidence" value="ECO:0007669"/>
    <property type="project" value="InterPro"/>
</dbReference>
<sequence>MADQRIRIHAKKQYYSQVLPCDQRNATGVTTSALLKGGTCVDSRLLKETKDKDKDNNTCANISFTTAKLLQMAHIQLCSDISSELEEHLSSKKEIVLNGYGLTPTQVVSTSRYNVEAKISDDKELLEKVQRSVEFLGSKLDTAIYGVTTAYIPFLSNGSADTRSASTKDLQMAFLEHQLSGVLPMSSPSPTAGFYLTDPMSNIMPEAITRGAMLVRINSLVRGHSALRLNVLQTLITLLKKKLTPMVPLRGSISASGDLMPVSHAVLSYVAAAICGHPAIRILDRSSDNGHVEILSAKDALIKHGITPIILGPKEGLAISNGTAFSASAACLVAHDSHMLLMLAQALTSMSVEAMMGQAQSFDPFIHETCRPHPGQVEVAKNIRSMVCLSVGNSQQIFFEGSRLVLHLDEERSVDQEKDQGILRQDRYALRTSPQWLGPQLEELLNVNRTLSREINATTDNPLIDLEHKRILNGGNFQAMSVTNCMEKTRSALESIGKLSFAQATELMNCTTSKGLPSCLAGDEPSTNYHTKGLDINVAAYAAELGFLASPVSTHVQSAEQHNQSVRPACCGVNSLALVSARYTLQAVEVLSMLLRYRNFSAHLYVVCMAIDLRVIDRMFKKKLEELLPVLLSSHFKSQPTHAAQVLLNALLPRLEASVSLDSEARFLNAFKQTSHILLTFPVNIEEARSWPSFAASQAALVFKRNREQYFEQTGTLHAEEWLGKKNSHLYRFVRKHLGIGPRRGDVRLGRHEGQFRNLMSSAVVCSNKFGSTFRLCVRRCFQNIRVRSVRAVVQIHENNVLKSP</sequence>
<dbReference type="InterPro" id="IPR005922">
    <property type="entry name" value="Phe_NH3-lyase"/>
</dbReference>
<dbReference type="SUPFAM" id="SSF48557">
    <property type="entry name" value="L-aspartase-like"/>
    <property type="match status" value="1"/>
</dbReference>
<dbReference type="OrthoDB" id="10051290at2759"/>
<keyword evidence="2 3" id="KW-0456">Lyase</keyword>
<dbReference type="InterPro" id="IPR024083">
    <property type="entry name" value="Fumarase/histidase_N"/>
</dbReference>
<evidence type="ECO:0000256" key="1">
    <source>
        <dbReference type="ARBA" id="ARBA00007238"/>
    </source>
</evidence>
<dbReference type="Pfam" id="PF00221">
    <property type="entry name" value="Lyase_aromatic"/>
    <property type="match status" value="1"/>
</dbReference>